<sequence length="335" mass="37118">MIPVYNPDGSYNYTASFYGEEPSKGLAMTASAIYCILFLVHFVQAIRYRARFFIAGIIALLMEAGGYALRVMSITNPFSGKYYAFQQILIIVSPVVFAASQYVMLEKIMMQVDNQSLNPSSTVFRVFVKGIAKIFVLCDIASFVLQVFGSASQISGGGDAIDSGRKLLVDGLVLQLISFGVFMLIAIIFSVTASKNMRGNDSWPKMIGAFFASSILVFIRSLYRFIEYIFSNLNLSSNELYAYLFDCAMIAAAATVLTFWHPGKYMLAAKIDAEALATTKTEMELQPVPNPENDYPGPYQAGESRAIANTRNHSRKNSENYESEPYKESHHVACS</sequence>
<evidence type="ECO:0000256" key="3">
    <source>
        <dbReference type="ARBA" id="ARBA00022989"/>
    </source>
</evidence>
<comment type="subcellular location">
    <subcellularLocation>
        <location evidence="1">Membrane</location>
        <topology evidence="1">Multi-pass membrane protein</topology>
    </subcellularLocation>
</comment>
<evidence type="ECO:0000256" key="5">
    <source>
        <dbReference type="SAM" id="MobiDB-lite"/>
    </source>
</evidence>
<keyword evidence="8" id="KW-1185">Reference proteome</keyword>
<feature type="transmembrane region" description="Helical" evidence="6">
    <location>
        <begin position="50"/>
        <end position="70"/>
    </location>
</feature>
<feature type="transmembrane region" description="Helical" evidence="6">
    <location>
        <begin position="206"/>
        <end position="226"/>
    </location>
</feature>
<keyword evidence="3 6" id="KW-1133">Transmembrane helix</keyword>
<feature type="compositionally biased region" description="Basic and acidic residues" evidence="5">
    <location>
        <begin position="316"/>
        <end position="335"/>
    </location>
</feature>
<dbReference type="AlphaFoldDB" id="A0AAD5T659"/>
<dbReference type="InterPro" id="IPR007568">
    <property type="entry name" value="RTA1"/>
</dbReference>
<evidence type="ECO:0000313" key="8">
    <source>
        <dbReference type="Proteomes" id="UP001211907"/>
    </source>
</evidence>
<proteinExistence type="predicted"/>
<keyword evidence="4 6" id="KW-0472">Membrane</keyword>
<gene>
    <name evidence="7" type="ORF">HK100_005841</name>
</gene>
<organism evidence="7 8">
    <name type="scientific">Physocladia obscura</name>
    <dbReference type="NCBI Taxonomy" id="109957"/>
    <lineage>
        <taxon>Eukaryota</taxon>
        <taxon>Fungi</taxon>
        <taxon>Fungi incertae sedis</taxon>
        <taxon>Chytridiomycota</taxon>
        <taxon>Chytridiomycota incertae sedis</taxon>
        <taxon>Chytridiomycetes</taxon>
        <taxon>Chytridiales</taxon>
        <taxon>Chytriomycetaceae</taxon>
        <taxon>Physocladia</taxon>
    </lineage>
</organism>
<comment type="caution">
    <text evidence="7">The sequence shown here is derived from an EMBL/GenBank/DDBJ whole genome shotgun (WGS) entry which is preliminary data.</text>
</comment>
<evidence type="ECO:0000256" key="1">
    <source>
        <dbReference type="ARBA" id="ARBA00004141"/>
    </source>
</evidence>
<evidence type="ECO:0000256" key="4">
    <source>
        <dbReference type="ARBA" id="ARBA00023136"/>
    </source>
</evidence>
<feature type="non-terminal residue" evidence="7">
    <location>
        <position position="335"/>
    </location>
</feature>
<evidence type="ECO:0000256" key="6">
    <source>
        <dbReference type="SAM" id="Phobius"/>
    </source>
</evidence>
<reference evidence="7" key="1">
    <citation type="submission" date="2020-05" db="EMBL/GenBank/DDBJ databases">
        <title>Phylogenomic resolution of chytrid fungi.</title>
        <authorList>
            <person name="Stajich J.E."/>
            <person name="Amses K."/>
            <person name="Simmons R."/>
            <person name="Seto K."/>
            <person name="Myers J."/>
            <person name="Bonds A."/>
            <person name="Quandt C.A."/>
            <person name="Barry K."/>
            <person name="Liu P."/>
            <person name="Grigoriev I."/>
            <person name="Longcore J.E."/>
            <person name="James T.Y."/>
        </authorList>
    </citation>
    <scope>NUCLEOTIDE SEQUENCE</scope>
    <source>
        <strain evidence="7">JEL0513</strain>
    </source>
</reference>
<dbReference type="Proteomes" id="UP001211907">
    <property type="component" value="Unassembled WGS sequence"/>
</dbReference>
<evidence type="ECO:0000256" key="2">
    <source>
        <dbReference type="ARBA" id="ARBA00022692"/>
    </source>
</evidence>
<dbReference type="PANTHER" id="PTHR31465">
    <property type="entry name" value="PROTEIN RTA1-RELATED"/>
    <property type="match status" value="1"/>
</dbReference>
<name>A0AAD5T659_9FUNG</name>
<keyword evidence="2 6" id="KW-0812">Transmembrane</keyword>
<feature type="transmembrane region" description="Helical" evidence="6">
    <location>
        <begin position="172"/>
        <end position="194"/>
    </location>
</feature>
<feature type="transmembrane region" description="Helical" evidence="6">
    <location>
        <begin position="82"/>
        <end position="105"/>
    </location>
</feature>
<evidence type="ECO:0000313" key="7">
    <source>
        <dbReference type="EMBL" id="KAJ3131988.1"/>
    </source>
</evidence>
<feature type="region of interest" description="Disordered" evidence="5">
    <location>
        <begin position="283"/>
        <end position="335"/>
    </location>
</feature>
<feature type="transmembrane region" description="Helical" evidence="6">
    <location>
        <begin position="126"/>
        <end position="148"/>
    </location>
</feature>
<protein>
    <submittedName>
        <fullName evidence="7">Uncharacterized protein</fullName>
    </submittedName>
</protein>
<dbReference type="EMBL" id="JADGJH010000271">
    <property type="protein sequence ID" value="KAJ3131988.1"/>
    <property type="molecule type" value="Genomic_DNA"/>
</dbReference>
<dbReference type="GO" id="GO:0016020">
    <property type="term" value="C:membrane"/>
    <property type="evidence" value="ECO:0007669"/>
    <property type="project" value="UniProtKB-SubCell"/>
</dbReference>
<accession>A0AAD5T659</accession>
<dbReference type="PANTHER" id="PTHR31465:SF28">
    <property type="entry name" value="DOMAIN PROTEIN, PUTATIVE-RELATED"/>
    <property type="match status" value="1"/>
</dbReference>
<feature type="transmembrane region" description="Helical" evidence="6">
    <location>
        <begin position="241"/>
        <end position="260"/>
    </location>
</feature>
<feature type="transmembrane region" description="Helical" evidence="6">
    <location>
        <begin position="25"/>
        <end position="43"/>
    </location>
</feature>
<dbReference type="Pfam" id="PF04479">
    <property type="entry name" value="RTA1"/>
    <property type="match status" value="1"/>
</dbReference>